<accession>A0A5F1Y715</accession>
<evidence type="ECO:0000313" key="2">
    <source>
        <dbReference type="Proteomes" id="UP000298277"/>
    </source>
</evidence>
<evidence type="ECO:0000313" key="1">
    <source>
        <dbReference type="EMBL" id="TGK29417.1"/>
    </source>
</evidence>
<dbReference type="RefSeq" id="WP_135591746.1">
    <property type="nucleotide sequence ID" value="NZ_RQEZ01000053.1"/>
</dbReference>
<keyword evidence="2" id="KW-1185">Reference proteome</keyword>
<sequence length="176" mass="19899">MKWSEASDVEAYISQYPAGISIDSHNQTLNVDDKKWEIIGHVSADYKTPPLAGIFWFYDYPEDQSWRKALCYWQVPINWVTLSFWAFLSPAYWPCIVLDNSNDADQIGKRKMRVVNNLKKITKAVDGDTIVITSLGNVNVVNAYSGQTIAGVSLINGEGWALRRKKAISNPVKNKK</sequence>
<organism evidence="1 2">
    <name type="scientific">Leptospira gomenensis</name>
    <dbReference type="NCBI Taxonomy" id="2484974"/>
    <lineage>
        <taxon>Bacteria</taxon>
        <taxon>Pseudomonadati</taxon>
        <taxon>Spirochaetota</taxon>
        <taxon>Spirochaetia</taxon>
        <taxon>Leptospirales</taxon>
        <taxon>Leptospiraceae</taxon>
        <taxon>Leptospira</taxon>
    </lineage>
</organism>
<dbReference type="OrthoDB" id="9929719at2"/>
<gene>
    <name evidence="1" type="ORF">EHQ17_15665</name>
</gene>
<dbReference type="Proteomes" id="UP000298277">
    <property type="component" value="Unassembled WGS sequence"/>
</dbReference>
<protein>
    <submittedName>
        <fullName evidence="1">Uncharacterized protein</fullName>
    </submittedName>
</protein>
<comment type="caution">
    <text evidence="1">The sequence shown here is derived from an EMBL/GenBank/DDBJ whole genome shotgun (WGS) entry which is preliminary data.</text>
</comment>
<reference evidence="1" key="1">
    <citation type="journal article" date="2019" name="PLoS Negl. Trop. Dis.">
        <title>Revisiting the worldwide diversity of Leptospira species in the environment.</title>
        <authorList>
            <person name="Vincent A.T."/>
            <person name="Schiettekatte O."/>
            <person name="Bourhy P."/>
            <person name="Veyrier F.J."/>
            <person name="Picardeau M."/>
        </authorList>
    </citation>
    <scope>NUCLEOTIDE SEQUENCE [LARGE SCALE GENOMIC DNA]</scope>
    <source>
        <strain evidence="1">201800299</strain>
    </source>
</reference>
<dbReference type="AlphaFoldDB" id="A0A5F1Y715"/>
<dbReference type="EMBL" id="RQFA01000072">
    <property type="protein sequence ID" value="TGK29417.1"/>
    <property type="molecule type" value="Genomic_DNA"/>
</dbReference>
<name>A0A5F1Y715_9LEPT</name>
<proteinExistence type="predicted"/>